<dbReference type="GO" id="GO:0004222">
    <property type="term" value="F:metalloendopeptidase activity"/>
    <property type="evidence" value="ECO:0007669"/>
    <property type="project" value="TreeGrafter"/>
</dbReference>
<dbReference type="SUPFAM" id="SSF54106">
    <property type="entry name" value="LysM domain"/>
    <property type="match status" value="1"/>
</dbReference>
<dbReference type="InterPro" id="IPR011055">
    <property type="entry name" value="Dup_hybrid_motif"/>
</dbReference>
<feature type="domain" description="G5" evidence="2">
    <location>
        <begin position="280"/>
        <end position="360"/>
    </location>
</feature>
<dbReference type="InterPro" id="IPR018392">
    <property type="entry name" value="LysM"/>
</dbReference>
<sequence length="488" mass="54548">MSSKWKLKKDVSMKKHTSLDSKKKNIFKKITLTVALLSLVTFNLAFANGEESDNSINKIYHVYLGDTYIGPVTNEESVTEIVEQKEKEASLQYENMEVDASSDVSLVPEHVFSFEIDDTNTLEKLNTELEVQTPAFAMKIDEEPVAYFKSEQDYEEAIHQLKLEYVTEKELQQLENNVSKELAKNESRLLEVSVVENLAIENTKVNPEQILTPEKAVDYLKTGSVEQELYAVQNGDVLGKIAKKHNLSVAELLKLNPDINENTILQIGQKLNVTVEKPLVNVKVVYEKSRVEKIDFTKIVEENDSMYKGEKIVKQEGEYGKKKVEYIITELNGKRVEKAVTEETVLSEPSDRVVVVGTKVVSDRGTGAFAWPTSGGYISSNMGNRWGEFHRGIDIARPSNYNITASDNGVVTFAGWDGTYGQKIVVDHNNGYETLYAHLSEIKVTVGQVVPQGSIIGIMGSTGNSTGTHLHFEVHKNGSYVNPLTLLD</sequence>
<comment type="caution">
    <text evidence="4">The sequence shown here is derived from an EMBL/GenBank/DDBJ whole genome shotgun (WGS) entry which is preliminary data.</text>
</comment>
<dbReference type="SMART" id="SM00257">
    <property type="entry name" value="LysM"/>
    <property type="match status" value="1"/>
</dbReference>
<reference evidence="4 5" key="1">
    <citation type="journal article" date="2016" name="Antonie Van Leeuwenhoek">
        <title>Lysinibacillus endophyticus sp. nov., an indole-3-acetic acid producing endophytic bacterium isolated from corn root (Zea mays cv. Xinken-5).</title>
        <authorList>
            <person name="Yu J."/>
            <person name="Guan X."/>
            <person name="Liu C."/>
            <person name="Xiang W."/>
            <person name="Yu Z."/>
            <person name="Liu X."/>
            <person name="Wang G."/>
        </authorList>
    </citation>
    <scope>NUCLEOTIDE SEQUENCE [LARGE SCALE GENOMIC DNA]</scope>
    <source>
        <strain evidence="4 5">DSM 100506</strain>
    </source>
</reference>
<dbReference type="Pfam" id="PF01476">
    <property type="entry name" value="LysM"/>
    <property type="match status" value="1"/>
</dbReference>
<dbReference type="CDD" id="cd00118">
    <property type="entry name" value="LysM"/>
    <property type="match status" value="1"/>
</dbReference>
<keyword evidence="5" id="KW-1185">Reference proteome</keyword>
<dbReference type="RefSeq" id="WP_121214583.1">
    <property type="nucleotide sequence ID" value="NZ_JAMYWW010000001.1"/>
</dbReference>
<dbReference type="Pfam" id="PF01551">
    <property type="entry name" value="Peptidase_M23"/>
    <property type="match status" value="1"/>
</dbReference>
<dbReference type="OrthoDB" id="9805070at2"/>
<dbReference type="InterPro" id="IPR011098">
    <property type="entry name" value="G5_dom"/>
</dbReference>
<dbReference type="Gene3D" id="2.70.70.10">
    <property type="entry name" value="Glucose Permease (Domain IIA)"/>
    <property type="match status" value="1"/>
</dbReference>
<proteinExistence type="predicted"/>
<dbReference type="PANTHER" id="PTHR21666:SF270">
    <property type="entry name" value="MUREIN HYDROLASE ACTIVATOR ENVC"/>
    <property type="match status" value="1"/>
</dbReference>
<evidence type="ECO:0000313" key="4">
    <source>
        <dbReference type="EMBL" id="RKQ16458.1"/>
    </source>
</evidence>
<dbReference type="InterPro" id="IPR036779">
    <property type="entry name" value="LysM_dom_sf"/>
</dbReference>
<dbReference type="PROSITE" id="PS51782">
    <property type="entry name" value="LYSM"/>
    <property type="match status" value="1"/>
</dbReference>
<evidence type="ECO:0000259" key="3">
    <source>
        <dbReference type="PROSITE" id="PS51782"/>
    </source>
</evidence>
<gene>
    <name evidence="4" type="ORF">D8M03_09725</name>
</gene>
<dbReference type="SMART" id="SM01208">
    <property type="entry name" value="G5"/>
    <property type="match status" value="1"/>
</dbReference>
<dbReference type="InterPro" id="IPR050570">
    <property type="entry name" value="Cell_wall_metabolism_enzyme"/>
</dbReference>
<dbReference type="InterPro" id="IPR016047">
    <property type="entry name" value="M23ase_b-sheet_dom"/>
</dbReference>
<name>A0A494Z1Q3_9BACL</name>
<accession>A0A494Z1Q3</accession>
<dbReference type="Pfam" id="PF07501">
    <property type="entry name" value="G5"/>
    <property type="match status" value="1"/>
</dbReference>
<dbReference type="PROSITE" id="PS51109">
    <property type="entry name" value="G5"/>
    <property type="match status" value="1"/>
</dbReference>
<keyword evidence="1" id="KW-0732">Signal</keyword>
<dbReference type="AlphaFoldDB" id="A0A494Z1Q3"/>
<evidence type="ECO:0000259" key="2">
    <source>
        <dbReference type="PROSITE" id="PS51109"/>
    </source>
</evidence>
<feature type="domain" description="LysM" evidence="3">
    <location>
        <begin position="228"/>
        <end position="273"/>
    </location>
</feature>
<dbReference type="Gene3D" id="3.10.350.10">
    <property type="entry name" value="LysM domain"/>
    <property type="match status" value="1"/>
</dbReference>
<dbReference type="CDD" id="cd12797">
    <property type="entry name" value="M23_peptidase"/>
    <property type="match status" value="1"/>
</dbReference>
<evidence type="ECO:0000313" key="5">
    <source>
        <dbReference type="Proteomes" id="UP000272238"/>
    </source>
</evidence>
<dbReference type="EMBL" id="RBZN01000021">
    <property type="protein sequence ID" value="RKQ16458.1"/>
    <property type="molecule type" value="Genomic_DNA"/>
</dbReference>
<dbReference type="SUPFAM" id="SSF51261">
    <property type="entry name" value="Duplicated hybrid motif"/>
    <property type="match status" value="1"/>
</dbReference>
<evidence type="ECO:0000256" key="1">
    <source>
        <dbReference type="ARBA" id="ARBA00022729"/>
    </source>
</evidence>
<protein>
    <submittedName>
        <fullName evidence="4">M23 family metallopeptidase</fullName>
    </submittedName>
</protein>
<dbReference type="PANTHER" id="PTHR21666">
    <property type="entry name" value="PEPTIDASE-RELATED"/>
    <property type="match status" value="1"/>
</dbReference>
<organism evidence="4 5">
    <name type="scientific">Ureibacillus endophyticus</name>
    <dbReference type="NCBI Taxonomy" id="1978490"/>
    <lineage>
        <taxon>Bacteria</taxon>
        <taxon>Bacillati</taxon>
        <taxon>Bacillota</taxon>
        <taxon>Bacilli</taxon>
        <taxon>Bacillales</taxon>
        <taxon>Caryophanaceae</taxon>
        <taxon>Ureibacillus</taxon>
    </lineage>
</organism>
<dbReference type="Proteomes" id="UP000272238">
    <property type="component" value="Unassembled WGS sequence"/>
</dbReference>
<dbReference type="Gene3D" id="2.20.230.10">
    <property type="entry name" value="Resuscitation-promoting factor rpfb"/>
    <property type="match status" value="1"/>
</dbReference>